<dbReference type="Proteomes" id="UP000193827">
    <property type="component" value="Unassembled WGS sequence"/>
</dbReference>
<keyword evidence="1" id="KW-0433">Leucine-rich repeat</keyword>
<dbReference type="AlphaFoldDB" id="A0A1Y5THY6"/>
<gene>
    <name evidence="3" type="primary">inlA</name>
    <name evidence="3" type="ORF">PEL8287_03514</name>
</gene>
<dbReference type="SUPFAM" id="SSF52058">
    <property type="entry name" value="L domain-like"/>
    <property type="match status" value="1"/>
</dbReference>
<dbReference type="EMBL" id="FWFL01000011">
    <property type="protein sequence ID" value="SLN64071.1"/>
    <property type="molecule type" value="Genomic_DNA"/>
</dbReference>
<proteinExistence type="predicted"/>
<dbReference type="PANTHER" id="PTHR46652:SF3">
    <property type="entry name" value="LEUCINE-RICH REPEAT-CONTAINING PROTEIN 9"/>
    <property type="match status" value="1"/>
</dbReference>
<sequence length="227" mass="26067">MRKLFLFVVVLALLAAVAILPRNFQARQQAQKDFEEASQRIKATIAAGKTVLDFSDLPRLRQLPDEIGQLPDLWHLNLAETEISSLGKISQLPQLKYLSLRNTRVHDLAPLVGNDNLEFLDIGKTLVQDLEPLTQIRSLERVDIGSTEILTLEPATRIRRLIWINLHRSYAHDGSRKHYDRLFETVPEVFNGSAFKQNYVPAPLYLLKTQLNRLADRLYLPRPFPRP</sequence>
<dbReference type="Gene3D" id="3.80.10.10">
    <property type="entry name" value="Ribonuclease Inhibitor"/>
    <property type="match status" value="1"/>
</dbReference>
<accession>A0A1Y5THY6</accession>
<evidence type="ECO:0000313" key="4">
    <source>
        <dbReference type="Proteomes" id="UP000193827"/>
    </source>
</evidence>
<dbReference type="InterPro" id="IPR050836">
    <property type="entry name" value="SDS22/Internalin_LRR"/>
</dbReference>
<dbReference type="InterPro" id="IPR032675">
    <property type="entry name" value="LRR_dom_sf"/>
</dbReference>
<reference evidence="3 4" key="1">
    <citation type="submission" date="2017-03" db="EMBL/GenBank/DDBJ databases">
        <authorList>
            <person name="Afonso C.L."/>
            <person name="Miller P.J."/>
            <person name="Scott M.A."/>
            <person name="Spackman E."/>
            <person name="Goraichik I."/>
            <person name="Dimitrov K.M."/>
            <person name="Suarez D.L."/>
            <person name="Swayne D.E."/>
        </authorList>
    </citation>
    <scope>NUCLEOTIDE SEQUENCE [LARGE SCALE GENOMIC DNA]</scope>
    <source>
        <strain evidence="3 4">CECT 8287</strain>
    </source>
</reference>
<dbReference type="PANTHER" id="PTHR46652">
    <property type="entry name" value="LEUCINE-RICH REPEAT AND IQ DOMAIN-CONTAINING PROTEIN 1-RELATED"/>
    <property type="match status" value="1"/>
</dbReference>
<protein>
    <submittedName>
        <fullName evidence="3">Internalin-A</fullName>
    </submittedName>
</protein>
<evidence type="ECO:0000313" key="3">
    <source>
        <dbReference type="EMBL" id="SLN64071.1"/>
    </source>
</evidence>
<keyword evidence="2" id="KW-0677">Repeat</keyword>
<dbReference type="OrthoDB" id="7863082at2"/>
<name>A0A1Y5THY6_9RHOB</name>
<evidence type="ECO:0000256" key="1">
    <source>
        <dbReference type="ARBA" id="ARBA00022614"/>
    </source>
</evidence>
<evidence type="ECO:0000256" key="2">
    <source>
        <dbReference type="ARBA" id="ARBA00022737"/>
    </source>
</evidence>
<keyword evidence="4" id="KW-1185">Reference proteome</keyword>
<dbReference type="RefSeq" id="WP_139837851.1">
    <property type="nucleotide sequence ID" value="NZ_FWFL01000011.1"/>
</dbReference>
<organism evidence="3 4">
    <name type="scientific">Roseovarius litorisediminis</name>
    <dbReference type="NCBI Taxonomy" id="1312363"/>
    <lineage>
        <taxon>Bacteria</taxon>
        <taxon>Pseudomonadati</taxon>
        <taxon>Pseudomonadota</taxon>
        <taxon>Alphaproteobacteria</taxon>
        <taxon>Rhodobacterales</taxon>
        <taxon>Roseobacteraceae</taxon>
        <taxon>Roseovarius</taxon>
    </lineage>
</organism>